<feature type="non-terminal residue" evidence="5">
    <location>
        <position position="1"/>
    </location>
</feature>
<dbReference type="EMBL" id="JBANDX010000132">
    <property type="protein sequence ID" value="MEL0611350.1"/>
    <property type="molecule type" value="Genomic_DNA"/>
</dbReference>
<gene>
    <name evidence="5" type="ORF">V8Z71_23920</name>
</gene>
<keyword evidence="4" id="KW-0143">Chaperone</keyword>
<organism evidence="5 6">
    <name type="scientific">Vibrio echinoideorum</name>
    <dbReference type="NCBI Taxonomy" id="2100116"/>
    <lineage>
        <taxon>Bacteria</taxon>
        <taxon>Pseudomonadati</taxon>
        <taxon>Pseudomonadota</taxon>
        <taxon>Gammaproteobacteria</taxon>
        <taxon>Vibrionales</taxon>
        <taxon>Vibrionaceae</taxon>
        <taxon>Vibrio</taxon>
    </lineage>
</organism>
<dbReference type="PANTHER" id="PTHR47529:SF1">
    <property type="entry name" value="PERIPLASMIC CHAPERONE PPID"/>
    <property type="match status" value="1"/>
</dbReference>
<evidence type="ECO:0000256" key="3">
    <source>
        <dbReference type="ARBA" id="ARBA00023136"/>
    </source>
</evidence>
<evidence type="ECO:0000256" key="1">
    <source>
        <dbReference type="ARBA" id="ARBA00004236"/>
    </source>
</evidence>
<dbReference type="Pfam" id="PF13624">
    <property type="entry name" value="SurA_N_3"/>
    <property type="match status" value="1"/>
</dbReference>
<evidence type="ECO:0000313" key="5">
    <source>
        <dbReference type="EMBL" id="MEL0611350.1"/>
    </source>
</evidence>
<keyword evidence="2" id="KW-1003">Cell membrane</keyword>
<evidence type="ECO:0000256" key="2">
    <source>
        <dbReference type="ARBA" id="ARBA00022475"/>
    </source>
</evidence>
<comment type="caution">
    <text evidence="5">The sequence shown here is derived from an EMBL/GenBank/DDBJ whole genome shotgun (WGS) entry which is preliminary data.</text>
</comment>
<dbReference type="Proteomes" id="UP001377160">
    <property type="component" value="Unassembled WGS sequence"/>
</dbReference>
<dbReference type="RefSeq" id="WP_341636227.1">
    <property type="nucleotide sequence ID" value="NZ_JBANDX010000132.1"/>
</dbReference>
<comment type="subcellular location">
    <subcellularLocation>
        <location evidence="1">Cell membrane</location>
    </subcellularLocation>
</comment>
<feature type="non-terminal residue" evidence="5">
    <location>
        <position position="75"/>
    </location>
</feature>
<dbReference type="InterPro" id="IPR027304">
    <property type="entry name" value="Trigger_fact/SurA_dom_sf"/>
</dbReference>
<sequence>IRRMILEMPQFHTAGQFDQDIYQAALLRAGFSAESFAEYMSRDLMRNQLVTALQGSECVLQGEIDTQSKLSAQTR</sequence>
<name>A0ABU9FYR1_9VIBR</name>
<dbReference type="PANTHER" id="PTHR47529">
    <property type="entry name" value="PEPTIDYL-PROLYL CIS-TRANS ISOMERASE D"/>
    <property type="match status" value="1"/>
</dbReference>
<keyword evidence="3" id="KW-0472">Membrane</keyword>
<dbReference type="SUPFAM" id="SSF109998">
    <property type="entry name" value="Triger factor/SurA peptide-binding domain-like"/>
    <property type="match status" value="1"/>
</dbReference>
<reference evidence="5 6" key="1">
    <citation type="submission" date="2024-02" db="EMBL/GenBank/DDBJ databases">
        <title>Bacteria isolated from the canopy kelp, Nereocystis luetkeana.</title>
        <authorList>
            <person name="Pfister C.A."/>
            <person name="Younker I.T."/>
            <person name="Light S.H."/>
        </authorList>
    </citation>
    <scope>NUCLEOTIDE SEQUENCE [LARGE SCALE GENOMIC DNA]</scope>
    <source>
        <strain evidence="5 6">TI.1.15</strain>
    </source>
</reference>
<dbReference type="InterPro" id="IPR052029">
    <property type="entry name" value="PpiD_chaperone"/>
</dbReference>
<accession>A0ABU9FYR1</accession>
<evidence type="ECO:0000256" key="4">
    <source>
        <dbReference type="ARBA" id="ARBA00023186"/>
    </source>
</evidence>
<proteinExistence type="predicted"/>
<keyword evidence="6" id="KW-1185">Reference proteome</keyword>
<protein>
    <submittedName>
        <fullName evidence="5">SurA N-terminal domain-containing protein</fullName>
    </submittedName>
</protein>
<evidence type="ECO:0000313" key="6">
    <source>
        <dbReference type="Proteomes" id="UP001377160"/>
    </source>
</evidence>